<reference evidence="1" key="1">
    <citation type="journal article" date="2016" name="Genome Announc.">
        <title>Draft Genome Sequence of the Syntrophic Lactate-Degrading Bacterium Tepidanaerobacter syntrophicus JLT.</title>
        <authorList>
            <person name="Matsuura N."/>
            <person name="Ohashi A."/>
            <person name="Tourlousse D.M."/>
            <person name="Sekiguchi Y."/>
        </authorList>
    </citation>
    <scope>NUCLEOTIDE SEQUENCE [LARGE SCALE GENOMIC DNA]</scope>
    <source>
        <strain evidence="1">JL</strain>
    </source>
</reference>
<dbReference type="RefSeq" id="WP_013778920.1">
    <property type="nucleotide sequence ID" value="NZ_DF977003.1"/>
</dbReference>
<organism evidence="1">
    <name type="scientific">Tepidanaerobacter syntrophicus</name>
    <dbReference type="NCBI Taxonomy" id="224999"/>
    <lineage>
        <taxon>Bacteria</taxon>
        <taxon>Bacillati</taxon>
        <taxon>Bacillota</taxon>
        <taxon>Clostridia</taxon>
        <taxon>Thermosediminibacterales</taxon>
        <taxon>Tepidanaerobacteraceae</taxon>
        <taxon>Tepidanaerobacter</taxon>
    </lineage>
</organism>
<evidence type="ECO:0000313" key="1">
    <source>
        <dbReference type="EMBL" id="GAQ25892.1"/>
    </source>
</evidence>
<proteinExistence type="predicted"/>
<dbReference type="EMBL" id="DF977003">
    <property type="protein sequence ID" value="GAQ25892.1"/>
    <property type="molecule type" value="Genomic_DNA"/>
</dbReference>
<dbReference type="Proteomes" id="UP000062160">
    <property type="component" value="Unassembled WGS sequence"/>
</dbReference>
<dbReference type="OrthoDB" id="8454348at2"/>
<name>A0A0U9HJ12_9FIRM</name>
<protein>
    <recommendedName>
        <fullName evidence="3">DUF1819 family protein</fullName>
    </recommendedName>
</protein>
<dbReference type="AlphaFoldDB" id="A0A0U9HJ12"/>
<dbReference type="STRING" id="224999.GCA_001485475_01928"/>
<evidence type="ECO:0008006" key="3">
    <source>
        <dbReference type="Google" id="ProtNLM"/>
    </source>
</evidence>
<keyword evidence="2" id="KW-1185">Reference proteome</keyword>
<accession>A0A0U9HJ12</accession>
<evidence type="ECO:0000313" key="2">
    <source>
        <dbReference type="Proteomes" id="UP000062160"/>
    </source>
</evidence>
<sequence length="235" mass="27458">MRIVGLDRFLKGEWLDKTMEIASNESDISLIRETLEEYLKQEIPGDITRRKARDKLMAIWVNIPEELECIKSEAIILSNKVFNQERLLLHWTMMFAVYPIFRDISTIIGAITDFQDDVTLSLVEKRIYEIWGERSTVKYAVQKIMSSMVDWQVLERRGNGKFKKKTPIKIENTSLKLLYLKAYLSVNNKDYIEFFKANNIKSVFPFEIQYKMEDFALSDEFALVKMGSDVAISLA</sequence>
<gene>
    <name evidence="1" type="ORF">TSYNT_9142</name>
</gene>